<dbReference type="SMART" id="SM00354">
    <property type="entry name" value="HTH_LACI"/>
    <property type="match status" value="1"/>
</dbReference>
<feature type="domain" description="HTH lacI-type" evidence="4">
    <location>
        <begin position="11"/>
        <end position="65"/>
    </location>
</feature>
<name>A0ABP7P2L6_9SPHI</name>
<keyword evidence="1" id="KW-0805">Transcription regulation</keyword>
<evidence type="ECO:0000259" key="4">
    <source>
        <dbReference type="PROSITE" id="PS50932"/>
    </source>
</evidence>
<dbReference type="Pfam" id="PF00356">
    <property type="entry name" value="LacI"/>
    <property type="match status" value="1"/>
</dbReference>
<evidence type="ECO:0000313" key="5">
    <source>
        <dbReference type="EMBL" id="GAA3958658.1"/>
    </source>
</evidence>
<dbReference type="SUPFAM" id="SSF53822">
    <property type="entry name" value="Periplasmic binding protein-like I"/>
    <property type="match status" value="1"/>
</dbReference>
<evidence type="ECO:0000256" key="3">
    <source>
        <dbReference type="ARBA" id="ARBA00023163"/>
    </source>
</evidence>
<dbReference type="SUPFAM" id="SSF47413">
    <property type="entry name" value="lambda repressor-like DNA-binding domains"/>
    <property type="match status" value="1"/>
</dbReference>
<dbReference type="PROSITE" id="PS50932">
    <property type="entry name" value="HTH_LACI_2"/>
    <property type="match status" value="1"/>
</dbReference>
<evidence type="ECO:0000256" key="2">
    <source>
        <dbReference type="ARBA" id="ARBA00023125"/>
    </source>
</evidence>
<reference evidence="6" key="1">
    <citation type="journal article" date="2019" name="Int. J. Syst. Evol. Microbiol.">
        <title>The Global Catalogue of Microorganisms (GCM) 10K type strain sequencing project: providing services to taxonomists for standard genome sequencing and annotation.</title>
        <authorList>
            <consortium name="The Broad Institute Genomics Platform"/>
            <consortium name="The Broad Institute Genome Sequencing Center for Infectious Disease"/>
            <person name="Wu L."/>
            <person name="Ma J."/>
        </authorList>
    </citation>
    <scope>NUCLEOTIDE SEQUENCE [LARGE SCALE GENOMIC DNA]</scope>
    <source>
        <strain evidence="6">JCM 17338</strain>
    </source>
</reference>
<dbReference type="RefSeq" id="WP_344765569.1">
    <property type="nucleotide sequence ID" value="NZ_BAABAK010000004.1"/>
</dbReference>
<keyword evidence="6" id="KW-1185">Reference proteome</keyword>
<dbReference type="InterPro" id="IPR046335">
    <property type="entry name" value="LacI/GalR-like_sensor"/>
</dbReference>
<dbReference type="CDD" id="cd06267">
    <property type="entry name" value="PBP1_LacI_sugar_binding-like"/>
    <property type="match status" value="1"/>
</dbReference>
<dbReference type="PANTHER" id="PTHR30146">
    <property type="entry name" value="LACI-RELATED TRANSCRIPTIONAL REPRESSOR"/>
    <property type="match status" value="1"/>
</dbReference>
<dbReference type="EMBL" id="BAABAK010000004">
    <property type="protein sequence ID" value="GAA3958658.1"/>
    <property type="molecule type" value="Genomic_DNA"/>
</dbReference>
<accession>A0ABP7P2L6</accession>
<dbReference type="GO" id="GO:0003677">
    <property type="term" value="F:DNA binding"/>
    <property type="evidence" value="ECO:0007669"/>
    <property type="project" value="UniProtKB-KW"/>
</dbReference>
<dbReference type="Gene3D" id="3.40.50.2300">
    <property type="match status" value="2"/>
</dbReference>
<organism evidence="5 6">
    <name type="scientific">Pedobacter ginsengiterrae</name>
    <dbReference type="NCBI Taxonomy" id="871696"/>
    <lineage>
        <taxon>Bacteria</taxon>
        <taxon>Pseudomonadati</taxon>
        <taxon>Bacteroidota</taxon>
        <taxon>Sphingobacteriia</taxon>
        <taxon>Sphingobacteriales</taxon>
        <taxon>Sphingobacteriaceae</taxon>
        <taxon>Pedobacter</taxon>
    </lineage>
</organism>
<protein>
    <submittedName>
        <fullName evidence="5">LacI family DNA-binding transcriptional regulator</fullName>
    </submittedName>
</protein>
<sequence>MIRLLTKMDSINIKKLAEALNLSTSTISRAFRDNSDINASTKTLILEKAKELNYQPNHYASNLREQKSKTIAVIVPELANNYFSQAIHGIERVARENGYHILIYVTDDDYSKEVNFIRHLHNGRADGIIMSVSGEANDHNYLNKFGGKRLPLVFFDRIYEDIETPRVVTNDYNSSFLATEHLIEQGCTRIAYLVVNKSLSIGKTRMQGYIDALEKHNLPFEENLIVDCSNSYDENSIIIKAALTDLKPDGIFTSVERLAFATYYACYDLNISIPKDVKIISFSSLEIAPLLNPSLTTITQPATEIGTEAARMLFDILLSKVDKKIPSELILQSKIIKRNSTSNSPQKP</sequence>
<evidence type="ECO:0000313" key="6">
    <source>
        <dbReference type="Proteomes" id="UP001501081"/>
    </source>
</evidence>
<keyword evidence="2 5" id="KW-0238">DNA-binding</keyword>
<evidence type="ECO:0000256" key="1">
    <source>
        <dbReference type="ARBA" id="ARBA00023015"/>
    </source>
</evidence>
<dbReference type="InterPro" id="IPR000843">
    <property type="entry name" value="HTH_LacI"/>
</dbReference>
<keyword evidence="3" id="KW-0804">Transcription</keyword>
<dbReference type="Gene3D" id="1.10.260.40">
    <property type="entry name" value="lambda repressor-like DNA-binding domains"/>
    <property type="match status" value="1"/>
</dbReference>
<comment type="caution">
    <text evidence="5">The sequence shown here is derived from an EMBL/GenBank/DDBJ whole genome shotgun (WGS) entry which is preliminary data.</text>
</comment>
<gene>
    <name evidence="5" type="ORF">GCM10022246_10240</name>
</gene>
<dbReference type="PANTHER" id="PTHR30146:SF109">
    <property type="entry name" value="HTH-TYPE TRANSCRIPTIONAL REGULATOR GALS"/>
    <property type="match status" value="1"/>
</dbReference>
<dbReference type="InterPro" id="IPR028082">
    <property type="entry name" value="Peripla_BP_I"/>
</dbReference>
<dbReference type="InterPro" id="IPR010982">
    <property type="entry name" value="Lambda_DNA-bd_dom_sf"/>
</dbReference>
<proteinExistence type="predicted"/>
<dbReference type="Pfam" id="PF13377">
    <property type="entry name" value="Peripla_BP_3"/>
    <property type="match status" value="1"/>
</dbReference>
<dbReference type="CDD" id="cd01392">
    <property type="entry name" value="HTH_LacI"/>
    <property type="match status" value="1"/>
</dbReference>
<dbReference type="Proteomes" id="UP001501081">
    <property type="component" value="Unassembled WGS sequence"/>
</dbReference>